<gene>
    <name evidence="1" type="ORF">C9I88_16515</name>
</gene>
<dbReference type="Proteomes" id="UP000241954">
    <property type="component" value="Unassembled WGS sequence"/>
</dbReference>
<dbReference type="SFLD" id="SFLDS00003">
    <property type="entry name" value="Haloacid_Dehalogenase"/>
    <property type="match status" value="1"/>
</dbReference>
<dbReference type="RefSeq" id="WP_107237846.1">
    <property type="nucleotide sequence ID" value="NZ_PYLW01000023.1"/>
</dbReference>
<evidence type="ECO:0000313" key="2">
    <source>
        <dbReference type="Proteomes" id="UP000241954"/>
    </source>
</evidence>
<reference evidence="1 2" key="1">
    <citation type="submission" date="2018-01" db="EMBL/GenBank/DDBJ databases">
        <title>Whole genome sequencing of Histamine producing bacteria.</title>
        <authorList>
            <person name="Butler K."/>
        </authorList>
    </citation>
    <scope>NUCLEOTIDE SEQUENCE [LARGE SCALE GENOMIC DNA]</scope>
    <source>
        <strain evidence="1 2">NCIMB 13481</strain>
    </source>
</reference>
<dbReference type="InterPro" id="IPR041492">
    <property type="entry name" value="HAD_2"/>
</dbReference>
<accession>A0A2T3MFH2</accession>
<protein>
    <submittedName>
        <fullName evidence="1">Haloacid dehalogenase</fullName>
    </submittedName>
</protein>
<dbReference type="SFLD" id="SFLDG01135">
    <property type="entry name" value="C1.5.6:_HAD__Beta-PGM__Phospha"/>
    <property type="match status" value="1"/>
</dbReference>
<proteinExistence type="predicted"/>
<name>A0A2T3MFH2_9GAMM</name>
<dbReference type="InterPro" id="IPR023214">
    <property type="entry name" value="HAD_sf"/>
</dbReference>
<dbReference type="PANTHER" id="PTHR18901">
    <property type="entry name" value="2-DEOXYGLUCOSE-6-PHOSPHATE PHOSPHATASE 2"/>
    <property type="match status" value="1"/>
</dbReference>
<comment type="caution">
    <text evidence="1">The sequence shown here is derived from an EMBL/GenBank/DDBJ whole genome shotgun (WGS) entry which is preliminary data.</text>
</comment>
<dbReference type="NCBIfam" id="TIGR01509">
    <property type="entry name" value="HAD-SF-IA-v3"/>
    <property type="match status" value="1"/>
</dbReference>
<dbReference type="InterPro" id="IPR006439">
    <property type="entry name" value="HAD-SF_hydro_IA"/>
</dbReference>
<dbReference type="PANTHER" id="PTHR18901:SF38">
    <property type="entry name" value="PSEUDOURIDINE-5'-PHOSPHATASE"/>
    <property type="match status" value="1"/>
</dbReference>
<dbReference type="Gene3D" id="3.40.50.1000">
    <property type="entry name" value="HAD superfamily/HAD-like"/>
    <property type="match status" value="1"/>
</dbReference>
<dbReference type="Gene3D" id="1.10.150.240">
    <property type="entry name" value="Putative phosphatase, domain 2"/>
    <property type="match status" value="1"/>
</dbReference>
<organism evidence="1 2">
    <name type="scientific">Photobacterium iliopiscarium</name>
    <dbReference type="NCBI Taxonomy" id="56192"/>
    <lineage>
        <taxon>Bacteria</taxon>
        <taxon>Pseudomonadati</taxon>
        <taxon>Pseudomonadota</taxon>
        <taxon>Gammaproteobacteria</taxon>
        <taxon>Vibrionales</taxon>
        <taxon>Vibrionaceae</taxon>
        <taxon>Photobacterium</taxon>
    </lineage>
</organism>
<dbReference type="SFLD" id="SFLDG01129">
    <property type="entry name" value="C1.5:_HAD__Beta-PGM__Phosphata"/>
    <property type="match status" value="1"/>
</dbReference>
<dbReference type="SUPFAM" id="SSF56784">
    <property type="entry name" value="HAD-like"/>
    <property type="match status" value="1"/>
</dbReference>
<dbReference type="InterPro" id="IPR036412">
    <property type="entry name" value="HAD-like_sf"/>
</dbReference>
<dbReference type="EMBL" id="PYLW01000023">
    <property type="protein sequence ID" value="PSV92452.1"/>
    <property type="molecule type" value="Genomic_DNA"/>
</dbReference>
<dbReference type="PRINTS" id="PR00413">
    <property type="entry name" value="HADHALOGNASE"/>
</dbReference>
<evidence type="ECO:0000313" key="1">
    <source>
        <dbReference type="EMBL" id="PSV92452.1"/>
    </source>
</evidence>
<sequence>MEKSITTSNNTALKLEREEFIASDVQALIFDFDGLLVDTETCMFKAWEALLKTYDVEVSPLQVAGLVGSSVPATSLYQLFNQASHQALSNYDIRQLVEEKAYRLIETISEREGVRQYLEFAKSKNWKIALATSSEFKHYHPILSRLNLTHFFDCFVGAEDIIPAKRKPQPDVYLAALNQLGVSAHQAIAFEDSPPGVQAARSAGIPTVAVTNLLTRHLDVSLANVVLSSMNDQTLPQWLNQLMRNEDE</sequence>
<dbReference type="AlphaFoldDB" id="A0A2T3MFH2"/>
<dbReference type="InterPro" id="IPR023198">
    <property type="entry name" value="PGP-like_dom2"/>
</dbReference>
<dbReference type="Pfam" id="PF13419">
    <property type="entry name" value="HAD_2"/>
    <property type="match status" value="1"/>
</dbReference>